<keyword evidence="1" id="KW-0472">Membrane</keyword>
<sequence length="145" mass="16607">MKILDKMGWKVFVVVVIGVALSAILGYREYSRKELMKQELNLDGLFINIKGVNVKTVSSNLFSEKPYKSILIKIPSIASEGDDATKEGGDKTNQIIDREKLNKGFESWLKNIFNSDFAKTYTDDIDVWYRDHKIIDLPNEEGSWK</sequence>
<name>A0A917N4Q5_9ENTE</name>
<dbReference type="EMBL" id="BMDT01000007">
    <property type="protein sequence ID" value="GGI66005.1"/>
    <property type="molecule type" value="Genomic_DNA"/>
</dbReference>
<gene>
    <name evidence="2" type="ORF">GCM10011482_16590</name>
</gene>
<evidence type="ECO:0000256" key="1">
    <source>
        <dbReference type="SAM" id="Phobius"/>
    </source>
</evidence>
<accession>A0A917N4Q5</accession>
<keyword evidence="3" id="KW-1185">Reference proteome</keyword>
<reference evidence="2" key="2">
    <citation type="submission" date="2020-09" db="EMBL/GenBank/DDBJ databases">
        <authorList>
            <person name="Sun Q."/>
            <person name="Sedlacek I."/>
        </authorList>
    </citation>
    <scope>NUCLEOTIDE SEQUENCE</scope>
    <source>
        <strain evidence="2">CCM 8433</strain>
    </source>
</reference>
<comment type="caution">
    <text evidence="2">The sequence shown here is derived from an EMBL/GenBank/DDBJ whole genome shotgun (WGS) entry which is preliminary data.</text>
</comment>
<dbReference type="RefSeq" id="WP_188367839.1">
    <property type="nucleotide sequence ID" value="NZ_BMDT01000007.1"/>
</dbReference>
<keyword evidence="1" id="KW-0812">Transmembrane</keyword>
<protein>
    <submittedName>
        <fullName evidence="2">Uncharacterized protein</fullName>
    </submittedName>
</protein>
<dbReference type="Proteomes" id="UP000622610">
    <property type="component" value="Unassembled WGS sequence"/>
</dbReference>
<reference evidence="2" key="1">
    <citation type="journal article" date="2014" name="Int. J. Syst. Evol. Microbiol.">
        <title>Complete genome sequence of Corynebacterium casei LMG S-19264T (=DSM 44701T), isolated from a smear-ripened cheese.</title>
        <authorList>
            <consortium name="US DOE Joint Genome Institute (JGI-PGF)"/>
            <person name="Walter F."/>
            <person name="Albersmeier A."/>
            <person name="Kalinowski J."/>
            <person name="Ruckert C."/>
        </authorList>
    </citation>
    <scope>NUCLEOTIDE SEQUENCE</scope>
    <source>
        <strain evidence="2">CCM 8433</strain>
    </source>
</reference>
<evidence type="ECO:0000313" key="3">
    <source>
        <dbReference type="Proteomes" id="UP000622610"/>
    </source>
</evidence>
<dbReference type="AlphaFoldDB" id="A0A917N4Q5"/>
<organism evidence="2 3">
    <name type="scientific">Enterococcus alcedinis</name>
    <dbReference type="NCBI Taxonomy" id="1274384"/>
    <lineage>
        <taxon>Bacteria</taxon>
        <taxon>Bacillati</taxon>
        <taxon>Bacillota</taxon>
        <taxon>Bacilli</taxon>
        <taxon>Lactobacillales</taxon>
        <taxon>Enterococcaceae</taxon>
        <taxon>Enterococcus</taxon>
    </lineage>
</organism>
<evidence type="ECO:0000313" key="2">
    <source>
        <dbReference type="EMBL" id="GGI66005.1"/>
    </source>
</evidence>
<feature type="transmembrane region" description="Helical" evidence="1">
    <location>
        <begin position="7"/>
        <end position="27"/>
    </location>
</feature>
<proteinExistence type="predicted"/>
<keyword evidence="1" id="KW-1133">Transmembrane helix</keyword>